<proteinExistence type="inferred from homology"/>
<dbReference type="GO" id="GO:0004190">
    <property type="term" value="F:aspartic-type endopeptidase activity"/>
    <property type="evidence" value="ECO:0007669"/>
    <property type="project" value="InterPro"/>
</dbReference>
<feature type="domain" description="Peptidase A1" evidence="2">
    <location>
        <begin position="1"/>
        <end position="262"/>
    </location>
</feature>
<dbReference type="PANTHER" id="PTHR47966:SF51">
    <property type="entry name" value="BETA-SITE APP-CLEAVING ENZYME, ISOFORM A-RELATED"/>
    <property type="match status" value="1"/>
</dbReference>
<keyword evidence="4" id="KW-1185">Reference proteome</keyword>
<evidence type="ECO:0000313" key="4">
    <source>
        <dbReference type="Proteomes" id="UP001050691"/>
    </source>
</evidence>
<dbReference type="Proteomes" id="UP001050691">
    <property type="component" value="Unassembled WGS sequence"/>
</dbReference>
<dbReference type="PROSITE" id="PS51767">
    <property type="entry name" value="PEPTIDASE_A1"/>
    <property type="match status" value="1"/>
</dbReference>
<evidence type="ECO:0000259" key="2">
    <source>
        <dbReference type="PROSITE" id="PS51767"/>
    </source>
</evidence>
<dbReference type="Gene3D" id="2.40.70.10">
    <property type="entry name" value="Acid Proteases"/>
    <property type="match status" value="1"/>
</dbReference>
<comment type="similarity">
    <text evidence="1">Belongs to the peptidase A1 family.</text>
</comment>
<dbReference type="CDD" id="cd05471">
    <property type="entry name" value="pepsin_like"/>
    <property type="match status" value="1"/>
</dbReference>
<dbReference type="PRINTS" id="PR00792">
    <property type="entry name" value="PEPSIN"/>
</dbReference>
<dbReference type="InterPro" id="IPR034164">
    <property type="entry name" value="Pepsin-like_dom"/>
</dbReference>
<name>A0AAV5ARM8_9AGAM</name>
<evidence type="ECO:0000313" key="3">
    <source>
        <dbReference type="EMBL" id="GJJ16188.1"/>
    </source>
</evidence>
<gene>
    <name evidence="3" type="ORF">Clacol_010468</name>
</gene>
<dbReference type="InterPro" id="IPR021109">
    <property type="entry name" value="Peptidase_aspartic_dom_sf"/>
</dbReference>
<protein>
    <recommendedName>
        <fullName evidence="2">Peptidase A1 domain-containing protein</fullName>
    </recommendedName>
</protein>
<dbReference type="Pfam" id="PF00026">
    <property type="entry name" value="Asp"/>
    <property type="match status" value="1"/>
</dbReference>
<dbReference type="InterPro" id="IPR001461">
    <property type="entry name" value="Aspartic_peptidase_A1"/>
</dbReference>
<dbReference type="GO" id="GO:0006508">
    <property type="term" value="P:proteolysis"/>
    <property type="evidence" value="ECO:0007669"/>
    <property type="project" value="InterPro"/>
</dbReference>
<dbReference type="AlphaFoldDB" id="A0AAV5ARM8"/>
<accession>A0AAV5ARM8</accession>
<comment type="caution">
    <text evidence="3">The sequence shown here is derived from an EMBL/GenBank/DDBJ whole genome shotgun (WGS) entry which is preliminary data.</text>
</comment>
<organism evidence="3 4">
    <name type="scientific">Clathrus columnatus</name>
    <dbReference type="NCBI Taxonomy" id="1419009"/>
    <lineage>
        <taxon>Eukaryota</taxon>
        <taxon>Fungi</taxon>
        <taxon>Dikarya</taxon>
        <taxon>Basidiomycota</taxon>
        <taxon>Agaricomycotina</taxon>
        <taxon>Agaricomycetes</taxon>
        <taxon>Phallomycetidae</taxon>
        <taxon>Phallales</taxon>
        <taxon>Clathraceae</taxon>
        <taxon>Clathrus</taxon>
    </lineage>
</organism>
<dbReference type="InterPro" id="IPR033121">
    <property type="entry name" value="PEPTIDASE_A1"/>
</dbReference>
<sequence>MDLLIFGSLRYPAKHQFKFKLEYGNGHKVLGPGETDTDEFAKVLFDGIIGLAFPGLSHLSGDPFFVSAIKQDQLKDLENKFAFVFSTKPGVTSLTLGCIEDTAYKDKTEKHLLAEEDSHWELGEADLSILQLIALLSSFNMVIDIGAYKITGPPAAVDFLYKQIPDARQYVSPDLEAGNHYTFPCASIPSVSFHWHQDNYWSMSSDTVSLGPIKEDPSCCLGSIIGLDMTKTLGENTWILGEMFLRNVYTVFSMDDPSNKKPENRLKLYVGFAELK</sequence>
<dbReference type="EMBL" id="BPWL01000013">
    <property type="protein sequence ID" value="GJJ16188.1"/>
    <property type="molecule type" value="Genomic_DNA"/>
</dbReference>
<evidence type="ECO:0000256" key="1">
    <source>
        <dbReference type="ARBA" id="ARBA00007447"/>
    </source>
</evidence>
<dbReference type="SUPFAM" id="SSF50630">
    <property type="entry name" value="Acid proteases"/>
    <property type="match status" value="1"/>
</dbReference>
<reference evidence="3" key="1">
    <citation type="submission" date="2021-10" db="EMBL/GenBank/DDBJ databases">
        <title>De novo Genome Assembly of Clathrus columnatus (Basidiomycota, Fungi) Using Illumina and Nanopore Sequence Data.</title>
        <authorList>
            <person name="Ogiso-Tanaka E."/>
            <person name="Itagaki H."/>
            <person name="Hosoya T."/>
            <person name="Hosaka K."/>
        </authorList>
    </citation>
    <scope>NUCLEOTIDE SEQUENCE</scope>
    <source>
        <strain evidence="3">MO-923</strain>
    </source>
</reference>
<dbReference type="PANTHER" id="PTHR47966">
    <property type="entry name" value="BETA-SITE APP-CLEAVING ENZYME, ISOFORM A-RELATED"/>
    <property type="match status" value="1"/>
</dbReference>